<dbReference type="EC" id="2.7.11.1" evidence="2"/>
<keyword evidence="3" id="KW-0723">Serine/threonine-protein kinase</keyword>
<keyword evidence="6 14" id="KW-0418">Kinase</keyword>
<dbReference type="InterPro" id="IPR000719">
    <property type="entry name" value="Prot_kinase_dom"/>
</dbReference>
<feature type="domain" description="Protein kinase" evidence="13">
    <location>
        <begin position="14"/>
        <end position="264"/>
    </location>
</feature>
<dbReference type="eggNOG" id="KOG0201">
    <property type="taxonomic scope" value="Eukaryota"/>
</dbReference>
<evidence type="ECO:0000256" key="9">
    <source>
        <dbReference type="ARBA" id="ARBA00048679"/>
    </source>
</evidence>
<dbReference type="Gene3D" id="1.10.510.10">
    <property type="entry name" value="Transferase(Phosphotransferase) domain 1"/>
    <property type="match status" value="1"/>
</dbReference>
<organism evidence="14 15">
    <name type="scientific">Allomyces macrogynus (strain ATCC 38327)</name>
    <name type="common">Allomyces javanicus var. macrogynus</name>
    <dbReference type="NCBI Taxonomy" id="578462"/>
    <lineage>
        <taxon>Eukaryota</taxon>
        <taxon>Fungi</taxon>
        <taxon>Fungi incertae sedis</taxon>
        <taxon>Blastocladiomycota</taxon>
        <taxon>Blastocladiomycetes</taxon>
        <taxon>Blastocladiales</taxon>
        <taxon>Blastocladiaceae</taxon>
        <taxon>Allomyces</taxon>
    </lineage>
</organism>
<sequence>MSSPVIRIDPEELYVKQERIGRGSFGEVYKGFDKRNKAPVAIKIIDLEQAQDEIEDIQQEIHILSQLDSTFVTKYYGSFIKGAKLWIVMEFCGGGSCQDLLKPANFEEVFIAIIMRELLRGLEYLHEQGKLHRDIKAANILLTQTGDVKLADFGVSGQLTLTMTRKNTFVGTPFWMAPEVISQTGYDERADIWSLGITAIELAQGQPPHADMEPTRALFQITKSEPPQLHGAFSRTFKEFVSLCLQKNPAARASAKDLLKHPFIRKAKRNSYLTELIERHEHYRQGVGGGSSAHDVSGSGGNGQDTVTNGNANHGNSGPDSDPRSMPGATWDFSTVRRDVPSSAITVGSSGSRKSSIASSSTYAEPAAVGTPIPGPGTLSEASSGAVAAAAAAAAASAAPPRTPQPQTPRKTPPMNRPKTPLAVVQTDAYGRYAASPGPTQQQQYARSPTAPPQDAFMTPADAPPVPGRPRTAGANPVPHVHTGPDYRASSANSAVPSGSGMVMVGGVAVPAPPRTPGPYSGTGGAGGPGAAVVSQAPGTPGPHGYQAATAAPIAASVAGSGIHGGAAQRPWYHVLHPHITQVRTSEGYHALDRLRRALDDLDAHEGSDLVLRALQMLGAHAGVMLSQQAVLATPATPSGYAQPPPPPTPSAAGHYQYHHAHHVQQQHHHATAAPGTPYTPQTPRTPRPTSATAAVPPSLPPQAVYGMQAPPMTPGRMRSGWNE</sequence>
<feature type="region of interest" description="Disordered" evidence="12">
    <location>
        <begin position="433"/>
        <end position="496"/>
    </location>
</feature>
<dbReference type="PANTHER" id="PTHR48012">
    <property type="entry name" value="STERILE20-LIKE KINASE, ISOFORM B-RELATED"/>
    <property type="match status" value="1"/>
</dbReference>
<evidence type="ECO:0000256" key="3">
    <source>
        <dbReference type="ARBA" id="ARBA00022527"/>
    </source>
</evidence>
<evidence type="ECO:0000313" key="15">
    <source>
        <dbReference type="Proteomes" id="UP000054350"/>
    </source>
</evidence>
<keyword evidence="15" id="KW-1185">Reference proteome</keyword>
<dbReference type="Proteomes" id="UP000054350">
    <property type="component" value="Unassembled WGS sequence"/>
</dbReference>
<evidence type="ECO:0000259" key="13">
    <source>
        <dbReference type="PROSITE" id="PS50011"/>
    </source>
</evidence>
<dbReference type="FunFam" id="1.10.510.10:FF:000499">
    <property type="entry name" value="Serine/threonine-protein kinase KIC1"/>
    <property type="match status" value="1"/>
</dbReference>
<dbReference type="PROSITE" id="PS00107">
    <property type="entry name" value="PROTEIN_KINASE_ATP"/>
    <property type="match status" value="1"/>
</dbReference>
<keyword evidence="4" id="KW-0808">Transferase</keyword>
<feature type="region of interest" description="Disordered" evidence="12">
    <location>
        <begin position="394"/>
        <end position="420"/>
    </location>
</feature>
<evidence type="ECO:0000256" key="4">
    <source>
        <dbReference type="ARBA" id="ARBA00022679"/>
    </source>
</evidence>
<dbReference type="CDD" id="cd06609">
    <property type="entry name" value="STKc_MST3_like"/>
    <property type="match status" value="1"/>
</dbReference>
<dbReference type="Pfam" id="PF00069">
    <property type="entry name" value="Pkinase"/>
    <property type="match status" value="1"/>
</dbReference>
<name>A0A0L0S3B8_ALLM3</name>
<feature type="compositionally biased region" description="Low complexity" evidence="12">
    <location>
        <begin position="672"/>
        <end position="697"/>
    </location>
</feature>
<keyword evidence="5 10" id="KW-0547">Nucleotide-binding</keyword>
<feature type="binding site" evidence="10">
    <location>
        <position position="43"/>
    </location>
    <ligand>
        <name>ATP</name>
        <dbReference type="ChEBI" id="CHEBI:30616"/>
    </ligand>
</feature>
<evidence type="ECO:0000313" key="14">
    <source>
        <dbReference type="EMBL" id="KNE56910.1"/>
    </source>
</evidence>
<gene>
    <name evidence="14" type="ORF">AMAG_02681</name>
</gene>
<evidence type="ECO:0000256" key="10">
    <source>
        <dbReference type="PROSITE-ProRule" id="PRU10141"/>
    </source>
</evidence>
<dbReference type="InterPro" id="IPR011009">
    <property type="entry name" value="Kinase-like_dom_sf"/>
</dbReference>
<evidence type="ECO:0000256" key="8">
    <source>
        <dbReference type="ARBA" id="ARBA00047899"/>
    </source>
</evidence>
<evidence type="ECO:0000256" key="6">
    <source>
        <dbReference type="ARBA" id="ARBA00022777"/>
    </source>
</evidence>
<evidence type="ECO:0000256" key="11">
    <source>
        <dbReference type="SAM" id="Coils"/>
    </source>
</evidence>
<feature type="compositionally biased region" description="Polar residues" evidence="12">
    <location>
        <begin position="438"/>
        <end position="447"/>
    </location>
</feature>
<evidence type="ECO:0000256" key="7">
    <source>
        <dbReference type="ARBA" id="ARBA00022840"/>
    </source>
</evidence>
<dbReference type="PROSITE" id="PS50011">
    <property type="entry name" value="PROTEIN_KINASE_DOM"/>
    <property type="match status" value="1"/>
</dbReference>
<evidence type="ECO:0000256" key="1">
    <source>
        <dbReference type="ARBA" id="ARBA00008874"/>
    </source>
</evidence>
<dbReference type="VEuPathDB" id="FungiDB:AMAG_02681"/>
<reference evidence="15" key="2">
    <citation type="submission" date="2009-11" db="EMBL/GenBank/DDBJ databases">
        <title>The Genome Sequence of Allomyces macrogynus strain ATCC 38327.</title>
        <authorList>
            <consortium name="The Broad Institute Genome Sequencing Platform"/>
            <person name="Russ C."/>
            <person name="Cuomo C."/>
            <person name="Shea T."/>
            <person name="Young S.K."/>
            <person name="Zeng Q."/>
            <person name="Koehrsen M."/>
            <person name="Haas B."/>
            <person name="Borodovsky M."/>
            <person name="Guigo R."/>
            <person name="Alvarado L."/>
            <person name="Berlin A."/>
            <person name="Borenstein D."/>
            <person name="Chen Z."/>
            <person name="Engels R."/>
            <person name="Freedman E."/>
            <person name="Gellesch M."/>
            <person name="Goldberg J."/>
            <person name="Griggs A."/>
            <person name="Gujja S."/>
            <person name="Heiman D."/>
            <person name="Hepburn T."/>
            <person name="Howarth C."/>
            <person name="Jen D."/>
            <person name="Larson L."/>
            <person name="Lewis B."/>
            <person name="Mehta T."/>
            <person name="Park D."/>
            <person name="Pearson M."/>
            <person name="Roberts A."/>
            <person name="Saif S."/>
            <person name="Shenoy N."/>
            <person name="Sisk P."/>
            <person name="Stolte C."/>
            <person name="Sykes S."/>
            <person name="Walk T."/>
            <person name="White J."/>
            <person name="Yandava C."/>
            <person name="Burger G."/>
            <person name="Gray M.W."/>
            <person name="Holland P.W.H."/>
            <person name="King N."/>
            <person name="Lang F.B.F."/>
            <person name="Roger A.J."/>
            <person name="Ruiz-Trillo I."/>
            <person name="Lander E."/>
            <person name="Nusbaum C."/>
        </authorList>
    </citation>
    <scope>NUCLEOTIDE SEQUENCE [LARGE SCALE GENOMIC DNA]</scope>
    <source>
        <strain evidence="15">ATCC 38327</strain>
    </source>
</reference>
<dbReference type="GO" id="GO:0005524">
    <property type="term" value="F:ATP binding"/>
    <property type="evidence" value="ECO:0007669"/>
    <property type="project" value="UniProtKB-UniRule"/>
</dbReference>
<evidence type="ECO:0000256" key="5">
    <source>
        <dbReference type="ARBA" id="ARBA00022741"/>
    </source>
</evidence>
<comment type="catalytic activity">
    <reaction evidence="9">
        <text>L-seryl-[protein] + ATP = O-phospho-L-seryl-[protein] + ADP + H(+)</text>
        <dbReference type="Rhea" id="RHEA:17989"/>
        <dbReference type="Rhea" id="RHEA-COMP:9863"/>
        <dbReference type="Rhea" id="RHEA-COMP:11604"/>
        <dbReference type="ChEBI" id="CHEBI:15378"/>
        <dbReference type="ChEBI" id="CHEBI:29999"/>
        <dbReference type="ChEBI" id="CHEBI:30616"/>
        <dbReference type="ChEBI" id="CHEBI:83421"/>
        <dbReference type="ChEBI" id="CHEBI:456216"/>
        <dbReference type="EC" id="2.7.11.1"/>
    </reaction>
</comment>
<dbReference type="EMBL" id="GG745331">
    <property type="protein sequence ID" value="KNE56910.1"/>
    <property type="molecule type" value="Genomic_DNA"/>
</dbReference>
<feature type="compositionally biased region" description="Pro residues" evidence="12">
    <location>
        <begin position="401"/>
        <end position="416"/>
    </location>
</feature>
<feature type="compositionally biased region" description="Polar residues" evidence="12">
    <location>
        <begin position="304"/>
        <end position="319"/>
    </location>
</feature>
<dbReference type="InterPro" id="IPR017441">
    <property type="entry name" value="Protein_kinase_ATP_BS"/>
</dbReference>
<dbReference type="InterPro" id="IPR050629">
    <property type="entry name" value="STE20/SPS1-PAK"/>
</dbReference>
<accession>A0A0L0S3B8</accession>
<feature type="region of interest" description="Disordered" evidence="12">
    <location>
        <begin position="283"/>
        <end position="337"/>
    </location>
</feature>
<keyword evidence="7 10" id="KW-0067">ATP-binding</keyword>
<comment type="catalytic activity">
    <reaction evidence="8">
        <text>L-threonyl-[protein] + ATP = O-phospho-L-threonyl-[protein] + ADP + H(+)</text>
        <dbReference type="Rhea" id="RHEA:46608"/>
        <dbReference type="Rhea" id="RHEA-COMP:11060"/>
        <dbReference type="Rhea" id="RHEA-COMP:11605"/>
        <dbReference type="ChEBI" id="CHEBI:15378"/>
        <dbReference type="ChEBI" id="CHEBI:30013"/>
        <dbReference type="ChEBI" id="CHEBI:30616"/>
        <dbReference type="ChEBI" id="CHEBI:61977"/>
        <dbReference type="ChEBI" id="CHEBI:456216"/>
        <dbReference type="EC" id="2.7.11.1"/>
    </reaction>
</comment>
<dbReference type="OMA" id="MEYSHSK"/>
<feature type="compositionally biased region" description="Basic residues" evidence="12">
    <location>
        <begin position="657"/>
        <end position="671"/>
    </location>
</feature>
<dbReference type="GO" id="GO:0005737">
    <property type="term" value="C:cytoplasm"/>
    <property type="evidence" value="ECO:0007669"/>
    <property type="project" value="TreeGrafter"/>
</dbReference>
<dbReference type="AlphaFoldDB" id="A0A0L0S3B8"/>
<dbReference type="Gene3D" id="3.30.200.20">
    <property type="entry name" value="Phosphorylase Kinase, domain 1"/>
    <property type="match status" value="1"/>
</dbReference>
<proteinExistence type="inferred from homology"/>
<feature type="region of interest" description="Disordered" evidence="12">
    <location>
        <begin position="514"/>
        <end position="546"/>
    </location>
</feature>
<dbReference type="STRING" id="578462.A0A0L0S3B8"/>
<reference evidence="14 15" key="1">
    <citation type="submission" date="2009-11" db="EMBL/GenBank/DDBJ databases">
        <title>Annotation of Allomyces macrogynus ATCC 38327.</title>
        <authorList>
            <consortium name="The Broad Institute Genome Sequencing Platform"/>
            <person name="Russ C."/>
            <person name="Cuomo C."/>
            <person name="Burger G."/>
            <person name="Gray M.W."/>
            <person name="Holland P.W.H."/>
            <person name="King N."/>
            <person name="Lang F.B.F."/>
            <person name="Roger A.J."/>
            <person name="Ruiz-Trillo I."/>
            <person name="Young S.K."/>
            <person name="Zeng Q."/>
            <person name="Gargeya S."/>
            <person name="Fitzgerald M."/>
            <person name="Haas B."/>
            <person name="Abouelleil A."/>
            <person name="Alvarado L."/>
            <person name="Arachchi H.M."/>
            <person name="Berlin A."/>
            <person name="Chapman S.B."/>
            <person name="Gearin G."/>
            <person name="Goldberg J."/>
            <person name="Griggs A."/>
            <person name="Gujja S."/>
            <person name="Hansen M."/>
            <person name="Heiman D."/>
            <person name="Howarth C."/>
            <person name="Larimer J."/>
            <person name="Lui A."/>
            <person name="MacDonald P.J.P."/>
            <person name="McCowen C."/>
            <person name="Montmayeur A."/>
            <person name="Murphy C."/>
            <person name="Neiman D."/>
            <person name="Pearson M."/>
            <person name="Priest M."/>
            <person name="Roberts A."/>
            <person name="Saif S."/>
            <person name="Shea T."/>
            <person name="Sisk P."/>
            <person name="Stolte C."/>
            <person name="Sykes S."/>
            <person name="Wortman J."/>
            <person name="Nusbaum C."/>
            <person name="Birren B."/>
        </authorList>
    </citation>
    <scope>NUCLEOTIDE SEQUENCE [LARGE SCALE GENOMIC DNA]</scope>
    <source>
        <strain evidence="14 15">ATCC 38327</strain>
    </source>
</reference>
<feature type="coiled-coil region" evidence="11">
    <location>
        <begin position="40"/>
        <end position="67"/>
    </location>
</feature>
<feature type="region of interest" description="Disordered" evidence="12">
    <location>
        <begin position="636"/>
        <end position="724"/>
    </location>
</feature>
<dbReference type="GO" id="GO:0004674">
    <property type="term" value="F:protein serine/threonine kinase activity"/>
    <property type="evidence" value="ECO:0007669"/>
    <property type="project" value="UniProtKB-KW"/>
</dbReference>
<protein>
    <recommendedName>
        <fullName evidence="2">non-specific serine/threonine protein kinase</fullName>
        <ecNumber evidence="2">2.7.11.1</ecNumber>
    </recommendedName>
</protein>
<evidence type="ECO:0000256" key="2">
    <source>
        <dbReference type="ARBA" id="ARBA00012513"/>
    </source>
</evidence>
<comment type="similarity">
    <text evidence="1">Belongs to the protein kinase superfamily. STE Ser/Thr protein kinase family. STE20 subfamily.</text>
</comment>
<dbReference type="SUPFAM" id="SSF56112">
    <property type="entry name" value="Protein kinase-like (PK-like)"/>
    <property type="match status" value="1"/>
</dbReference>
<feature type="compositionally biased region" description="Gly residues" evidence="12">
    <location>
        <begin position="521"/>
        <end position="530"/>
    </location>
</feature>
<keyword evidence="11" id="KW-0175">Coiled coil</keyword>
<dbReference type="PANTHER" id="PTHR48012:SF10">
    <property type="entry name" value="FI20177P1"/>
    <property type="match status" value="1"/>
</dbReference>
<evidence type="ECO:0000256" key="12">
    <source>
        <dbReference type="SAM" id="MobiDB-lite"/>
    </source>
</evidence>
<dbReference type="SMART" id="SM00220">
    <property type="entry name" value="S_TKc"/>
    <property type="match status" value="1"/>
</dbReference>
<dbReference type="OrthoDB" id="248923at2759"/>